<comment type="caution">
    <text evidence="1">The sequence shown here is derived from an EMBL/GenBank/DDBJ whole genome shotgun (WGS) entry which is preliminary data.</text>
</comment>
<name>A0A392QRL2_9FABA</name>
<reference evidence="1 2" key="1">
    <citation type="journal article" date="2018" name="Front. Plant Sci.">
        <title>Red Clover (Trifolium pratense) and Zigzag Clover (T. medium) - A Picture of Genomic Similarities and Differences.</title>
        <authorList>
            <person name="Dluhosova J."/>
            <person name="Istvanek J."/>
            <person name="Nedelnik J."/>
            <person name="Repkova J."/>
        </authorList>
    </citation>
    <scope>NUCLEOTIDE SEQUENCE [LARGE SCALE GENOMIC DNA]</scope>
    <source>
        <strain evidence="2">cv. 10/8</strain>
        <tissue evidence="1">Leaf</tissue>
    </source>
</reference>
<organism evidence="1 2">
    <name type="scientific">Trifolium medium</name>
    <dbReference type="NCBI Taxonomy" id="97028"/>
    <lineage>
        <taxon>Eukaryota</taxon>
        <taxon>Viridiplantae</taxon>
        <taxon>Streptophyta</taxon>
        <taxon>Embryophyta</taxon>
        <taxon>Tracheophyta</taxon>
        <taxon>Spermatophyta</taxon>
        <taxon>Magnoliopsida</taxon>
        <taxon>eudicotyledons</taxon>
        <taxon>Gunneridae</taxon>
        <taxon>Pentapetalae</taxon>
        <taxon>rosids</taxon>
        <taxon>fabids</taxon>
        <taxon>Fabales</taxon>
        <taxon>Fabaceae</taxon>
        <taxon>Papilionoideae</taxon>
        <taxon>50 kb inversion clade</taxon>
        <taxon>NPAAA clade</taxon>
        <taxon>Hologalegina</taxon>
        <taxon>IRL clade</taxon>
        <taxon>Trifolieae</taxon>
        <taxon>Trifolium</taxon>
    </lineage>
</organism>
<evidence type="ECO:0000313" key="2">
    <source>
        <dbReference type="Proteomes" id="UP000265520"/>
    </source>
</evidence>
<accession>A0A392QRL2</accession>
<sequence length="68" mass="7661">MSSFTSSPVFSLIDPPAEASRRCILCCIFMPPVLPRVDYTAWQALQPILSLTCLRELSEVIPWIFVCT</sequence>
<dbReference type="EMBL" id="LXQA010154417">
    <property type="protein sequence ID" value="MCI26627.1"/>
    <property type="molecule type" value="Genomic_DNA"/>
</dbReference>
<feature type="non-terminal residue" evidence="1">
    <location>
        <position position="68"/>
    </location>
</feature>
<dbReference type="AlphaFoldDB" id="A0A392QRL2"/>
<keyword evidence="2" id="KW-1185">Reference proteome</keyword>
<proteinExistence type="predicted"/>
<protein>
    <submittedName>
        <fullName evidence="1">Uncharacterized protein</fullName>
    </submittedName>
</protein>
<dbReference type="Proteomes" id="UP000265520">
    <property type="component" value="Unassembled WGS sequence"/>
</dbReference>
<evidence type="ECO:0000313" key="1">
    <source>
        <dbReference type="EMBL" id="MCI26627.1"/>
    </source>
</evidence>